<gene>
    <name evidence="1" type="ORF">NCTC10821_05972</name>
</gene>
<evidence type="ECO:0000313" key="2">
    <source>
        <dbReference type="Proteomes" id="UP000254978"/>
    </source>
</evidence>
<organism evidence="1 2">
    <name type="scientific">Mycolicibacterium tokaiense</name>
    <dbReference type="NCBI Taxonomy" id="39695"/>
    <lineage>
        <taxon>Bacteria</taxon>
        <taxon>Bacillati</taxon>
        <taxon>Actinomycetota</taxon>
        <taxon>Actinomycetes</taxon>
        <taxon>Mycobacteriales</taxon>
        <taxon>Mycobacteriaceae</taxon>
        <taxon>Mycolicibacterium</taxon>
    </lineage>
</organism>
<protein>
    <submittedName>
        <fullName evidence="1">Uncharacterized protein</fullName>
    </submittedName>
</protein>
<proteinExistence type="predicted"/>
<evidence type="ECO:0000313" key="1">
    <source>
        <dbReference type="EMBL" id="STZ62403.1"/>
    </source>
</evidence>
<keyword evidence="2" id="KW-1185">Reference proteome</keyword>
<accession>A0A378TRA7</accession>
<sequence length="30" mass="3094">MARHVIPEAENAVAGQAFPPFTRAATAAAQ</sequence>
<dbReference type="AlphaFoldDB" id="A0A378TRA7"/>
<dbReference type="Proteomes" id="UP000254978">
    <property type="component" value="Unassembled WGS sequence"/>
</dbReference>
<reference evidence="1 2" key="1">
    <citation type="submission" date="2018-06" db="EMBL/GenBank/DDBJ databases">
        <authorList>
            <consortium name="Pathogen Informatics"/>
            <person name="Doyle S."/>
        </authorList>
    </citation>
    <scope>NUCLEOTIDE SEQUENCE [LARGE SCALE GENOMIC DNA]</scope>
    <source>
        <strain evidence="1 2">NCTC10821</strain>
    </source>
</reference>
<dbReference type="EMBL" id="UGQT01000001">
    <property type="protein sequence ID" value="STZ62403.1"/>
    <property type="molecule type" value="Genomic_DNA"/>
</dbReference>
<name>A0A378TRA7_9MYCO</name>